<evidence type="ECO:0000313" key="2">
    <source>
        <dbReference type="EMBL" id="VIO63801.1"/>
    </source>
</evidence>
<name>A0A4E9EME4_GIBZA</name>
<dbReference type="AlphaFoldDB" id="A0A4E9EME4"/>
<gene>
    <name evidence="2" type="ORF">FUG_LOCUS541939</name>
</gene>
<feature type="region of interest" description="Disordered" evidence="1">
    <location>
        <begin position="102"/>
        <end position="129"/>
    </location>
</feature>
<feature type="compositionally biased region" description="Polar residues" evidence="1">
    <location>
        <begin position="116"/>
        <end position="129"/>
    </location>
</feature>
<reference evidence="2" key="1">
    <citation type="submission" date="2019-04" db="EMBL/GenBank/DDBJ databases">
        <authorList>
            <person name="Melise S."/>
            <person name="Noan J."/>
            <person name="Okalmin O."/>
        </authorList>
    </citation>
    <scope>NUCLEOTIDE SEQUENCE</scope>
    <source>
        <strain evidence="2">FN9</strain>
    </source>
</reference>
<protein>
    <submittedName>
        <fullName evidence="2">Uncharacterized protein</fullName>
    </submittedName>
</protein>
<feature type="compositionally biased region" description="Basic and acidic residues" evidence="1">
    <location>
        <begin position="47"/>
        <end position="62"/>
    </location>
</feature>
<feature type="region of interest" description="Disordered" evidence="1">
    <location>
        <begin position="40"/>
        <end position="71"/>
    </location>
</feature>
<sequence>MIVKGSTTWTLSLLVKPSPPLTRETPRSATHRVTSVCCRRPVISPQQRKDASLSNSRIDHRPAAGRSDTESLATSPTILCCLSQSPKLPVIYRDQSSFSKAQASVDTARTDATAEPTGTHSPSSAECRSRYNNPPTQVLGCHKHGQYRNIQASPMWITQLGNTEHGMQDDDWRNLRRMSVKHWYYSTQCTKRCIKNPSRALCGLRIWQVAQRVPCNATYIVSPTAIWPQGRLPGHAEQPRLINVSPLAAYDCEPNPSSQGYISVDQVEIEIKNPQMAEPGLARVGLGLRRLVPQTKQKKKVTNESRRSGRVCSWVTSLGRLEVALPDSCQEGCATVGLTSFPSTRGRTLAVCAMTRHPQARSLGGWIIEGVPSRQSRESERGYGQSMGHFGTLQCPIKHGQSDFAQGIPHPCTYNQSTNVRVIRILGKGASYEADDVRLRHTFNNDGHELGSTGERHTALRHRHTHLTSPGFPRGGPERPLLNLWLDKPAQAEKAPCCQSKVRTSKSGPKVYGWRTSIEFCGWRLNF</sequence>
<proteinExistence type="predicted"/>
<evidence type="ECO:0000256" key="1">
    <source>
        <dbReference type="SAM" id="MobiDB-lite"/>
    </source>
</evidence>
<organism evidence="2">
    <name type="scientific">Gibberella zeae</name>
    <name type="common">Wheat head blight fungus</name>
    <name type="synonym">Fusarium graminearum</name>
    <dbReference type="NCBI Taxonomy" id="5518"/>
    <lineage>
        <taxon>Eukaryota</taxon>
        <taxon>Fungi</taxon>
        <taxon>Dikarya</taxon>
        <taxon>Ascomycota</taxon>
        <taxon>Pezizomycotina</taxon>
        <taxon>Sordariomycetes</taxon>
        <taxon>Hypocreomycetidae</taxon>
        <taxon>Hypocreales</taxon>
        <taxon>Nectriaceae</taxon>
        <taxon>Fusarium</taxon>
    </lineage>
</organism>
<dbReference type="EMBL" id="CAAKMV010000185">
    <property type="protein sequence ID" value="VIO63801.1"/>
    <property type="molecule type" value="Genomic_DNA"/>
</dbReference>
<accession>A0A4E9EME4</accession>